<dbReference type="Gene3D" id="3.60.40.10">
    <property type="entry name" value="PPM-type phosphatase domain"/>
    <property type="match status" value="1"/>
</dbReference>
<evidence type="ECO:0000313" key="2">
    <source>
        <dbReference type="Proteomes" id="UP000712281"/>
    </source>
</evidence>
<proteinExistence type="predicted"/>
<name>A0A8S9KNU8_BRACR</name>
<accession>A0A8S9KNU8</accession>
<protein>
    <recommendedName>
        <fullName evidence="3">PPM-type phosphatase domain-containing protein</fullName>
    </recommendedName>
</protein>
<dbReference type="AlphaFoldDB" id="A0A8S9KNU8"/>
<evidence type="ECO:0008006" key="3">
    <source>
        <dbReference type="Google" id="ProtNLM"/>
    </source>
</evidence>
<evidence type="ECO:0000313" key="1">
    <source>
        <dbReference type="EMBL" id="KAF2596554.1"/>
    </source>
</evidence>
<organism evidence="1 2">
    <name type="scientific">Brassica cretica</name>
    <name type="common">Mustard</name>
    <dbReference type="NCBI Taxonomy" id="69181"/>
    <lineage>
        <taxon>Eukaryota</taxon>
        <taxon>Viridiplantae</taxon>
        <taxon>Streptophyta</taxon>
        <taxon>Embryophyta</taxon>
        <taxon>Tracheophyta</taxon>
        <taxon>Spermatophyta</taxon>
        <taxon>Magnoliopsida</taxon>
        <taxon>eudicotyledons</taxon>
        <taxon>Gunneridae</taxon>
        <taxon>Pentapetalae</taxon>
        <taxon>rosids</taxon>
        <taxon>malvids</taxon>
        <taxon>Brassicales</taxon>
        <taxon>Brassicaceae</taxon>
        <taxon>Brassiceae</taxon>
        <taxon>Brassica</taxon>
    </lineage>
</organism>
<dbReference type="InterPro" id="IPR036457">
    <property type="entry name" value="PPM-type-like_dom_sf"/>
</dbReference>
<dbReference type="Proteomes" id="UP000712281">
    <property type="component" value="Unassembled WGS sequence"/>
</dbReference>
<comment type="caution">
    <text evidence="1">The sequence shown here is derived from an EMBL/GenBank/DDBJ whole genome shotgun (WGS) entry which is preliminary data.</text>
</comment>
<gene>
    <name evidence="1" type="ORF">F2Q68_00012188</name>
</gene>
<dbReference type="EMBL" id="QGKW02000717">
    <property type="protein sequence ID" value="KAF2596554.1"/>
    <property type="molecule type" value="Genomic_DNA"/>
</dbReference>
<sequence>MSSSSAPPPEIMGLSLPQTLVLLKSPLMFFPQVCSFPIYDGHGGCLAAEFAKKHLHLNVFQLGYRQNFYMIGKDKMTESFEGLSS</sequence>
<reference evidence="1" key="1">
    <citation type="submission" date="2019-12" db="EMBL/GenBank/DDBJ databases">
        <title>Genome sequencing and annotation of Brassica cretica.</title>
        <authorList>
            <person name="Studholme D.J."/>
            <person name="Sarris P.F."/>
        </authorList>
    </citation>
    <scope>NUCLEOTIDE SEQUENCE</scope>
    <source>
        <strain evidence="1">PFS-001/15</strain>
        <tissue evidence="1">Leaf</tissue>
    </source>
</reference>
<dbReference type="SUPFAM" id="SSF81606">
    <property type="entry name" value="PP2C-like"/>
    <property type="match status" value="1"/>
</dbReference>